<gene>
    <name evidence="2" type="ORF">CBM2605_A240090</name>
</gene>
<feature type="domain" description="Multi-ubiquitin" evidence="1">
    <location>
        <begin position="20"/>
        <end position="85"/>
    </location>
</feature>
<proteinExistence type="predicted"/>
<evidence type="ECO:0000259" key="1">
    <source>
        <dbReference type="Pfam" id="PF14452"/>
    </source>
</evidence>
<evidence type="ECO:0000313" key="2">
    <source>
        <dbReference type="EMBL" id="SOZ36088.1"/>
    </source>
</evidence>
<comment type="caution">
    <text evidence="2">The sequence shown here is derived from an EMBL/GenBank/DDBJ whole genome shotgun (WGS) entry which is preliminary data.</text>
</comment>
<evidence type="ECO:0000313" key="3">
    <source>
        <dbReference type="Proteomes" id="UP000256710"/>
    </source>
</evidence>
<dbReference type="EMBL" id="OFTC01000017">
    <property type="protein sequence ID" value="SOZ36088.1"/>
    <property type="molecule type" value="Genomic_DNA"/>
</dbReference>
<dbReference type="Proteomes" id="UP000256710">
    <property type="component" value="Unassembled WGS sequence"/>
</dbReference>
<protein>
    <recommendedName>
        <fullName evidence="1">Multi-ubiquitin domain-containing protein</fullName>
    </recommendedName>
</protein>
<organism evidence="2 3">
    <name type="scientific">Cupriavidus neocaledonicus</name>
    <dbReference type="NCBI Taxonomy" id="1040979"/>
    <lineage>
        <taxon>Bacteria</taxon>
        <taxon>Pseudomonadati</taxon>
        <taxon>Pseudomonadota</taxon>
        <taxon>Betaproteobacteria</taxon>
        <taxon>Burkholderiales</taxon>
        <taxon>Burkholderiaceae</taxon>
        <taxon>Cupriavidus</taxon>
    </lineage>
</organism>
<name>A0ABY1V069_9BURK</name>
<dbReference type="Pfam" id="PF14452">
    <property type="entry name" value="Multi_ubiq"/>
    <property type="match status" value="1"/>
</dbReference>
<accession>A0ABY1V069</accession>
<sequence>MGRADLIIFDGVLNMQHNEFQIFVNTAPHKVPGPEISFEKILELAGINIVGVDLGLYDVDYKHGNNLGSLTPGKTAKLENGMKFDAGKSNRS</sequence>
<dbReference type="InterPro" id="IPR027802">
    <property type="entry name" value="Multi-ubiquitin_dom"/>
</dbReference>
<keyword evidence="3" id="KW-1185">Reference proteome</keyword>
<reference evidence="2 3" key="1">
    <citation type="submission" date="2018-01" db="EMBL/GenBank/DDBJ databases">
        <authorList>
            <person name="Clerissi C."/>
        </authorList>
    </citation>
    <scope>NUCLEOTIDE SEQUENCE [LARGE SCALE GENOMIC DNA]</scope>
    <source>
        <strain evidence="2">Cupriavidus taiwanensis STM 6082</strain>
    </source>
</reference>